<accession>A0ABM7EXP2</accession>
<name>A0ABM7EXP2_9BIFI</name>
<feature type="transmembrane region" description="Helical" evidence="7">
    <location>
        <begin position="144"/>
        <end position="163"/>
    </location>
</feature>
<feature type="transmembrane region" description="Helical" evidence="7">
    <location>
        <begin position="288"/>
        <end position="309"/>
    </location>
</feature>
<dbReference type="InterPro" id="IPR000326">
    <property type="entry name" value="PAP2/HPO"/>
</dbReference>
<evidence type="ECO:0000259" key="8">
    <source>
        <dbReference type="SMART" id="SM00014"/>
    </source>
</evidence>
<organism evidence="9 10">
    <name type="scientific">Bifidobacterium catenulatum DSM 16992 = JCM 1194 = LMG 11043</name>
    <dbReference type="NCBI Taxonomy" id="566552"/>
    <lineage>
        <taxon>Bacteria</taxon>
        <taxon>Bacillati</taxon>
        <taxon>Actinomycetota</taxon>
        <taxon>Actinomycetes</taxon>
        <taxon>Bifidobacteriales</taxon>
        <taxon>Bifidobacteriaceae</taxon>
        <taxon>Bifidobacterium</taxon>
    </lineage>
</organism>
<evidence type="ECO:0000256" key="6">
    <source>
        <dbReference type="ARBA" id="ARBA00023136"/>
    </source>
</evidence>
<dbReference type="EMBL" id="AP012325">
    <property type="protein sequence ID" value="BAR02641.1"/>
    <property type="molecule type" value="Genomic_DNA"/>
</dbReference>
<dbReference type="PANTHER" id="PTHR14969">
    <property type="entry name" value="SPHINGOSINE-1-PHOSPHATE PHOSPHOHYDROLASE"/>
    <property type="match status" value="1"/>
</dbReference>
<keyword evidence="3 7" id="KW-0812">Transmembrane</keyword>
<dbReference type="SMART" id="SM00014">
    <property type="entry name" value="acidPPc"/>
    <property type="match status" value="1"/>
</dbReference>
<evidence type="ECO:0000313" key="10">
    <source>
        <dbReference type="Proteomes" id="UP000035061"/>
    </source>
</evidence>
<gene>
    <name evidence="9" type="ORF">BBCT_1675</name>
</gene>
<feature type="domain" description="Phosphatidic acid phosphatase type 2/haloperoxidase" evidence="8">
    <location>
        <begin position="176"/>
        <end position="303"/>
    </location>
</feature>
<evidence type="ECO:0000256" key="3">
    <source>
        <dbReference type="ARBA" id="ARBA00022692"/>
    </source>
</evidence>
<dbReference type="PANTHER" id="PTHR14969:SF62">
    <property type="entry name" value="DECAPRENYLPHOSPHORYL-5-PHOSPHORIBOSE PHOSPHATASE RV3807C-RELATED"/>
    <property type="match status" value="1"/>
</dbReference>
<feature type="transmembrane region" description="Helical" evidence="7">
    <location>
        <begin position="216"/>
        <end position="235"/>
    </location>
</feature>
<keyword evidence="6 7" id="KW-0472">Membrane</keyword>
<dbReference type="InterPro" id="IPR036938">
    <property type="entry name" value="PAP2/HPO_sf"/>
</dbReference>
<dbReference type="SUPFAM" id="SSF48317">
    <property type="entry name" value="Acid phosphatase/Vanadium-dependent haloperoxidase"/>
    <property type="match status" value="1"/>
</dbReference>
<feature type="transmembrane region" description="Helical" evidence="7">
    <location>
        <begin position="93"/>
        <end position="114"/>
    </location>
</feature>
<protein>
    <recommendedName>
        <fullName evidence="8">Phosphatidic acid phosphatase type 2/haloperoxidase domain-containing protein</fullName>
    </recommendedName>
</protein>
<evidence type="ECO:0000256" key="4">
    <source>
        <dbReference type="ARBA" id="ARBA00022801"/>
    </source>
</evidence>
<evidence type="ECO:0000256" key="5">
    <source>
        <dbReference type="ARBA" id="ARBA00022989"/>
    </source>
</evidence>
<proteinExistence type="predicted"/>
<dbReference type="Pfam" id="PF01569">
    <property type="entry name" value="PAP2"/>
    <property type="match status" value="1"/>
</dbReference>
<evidence type="ECO:0000256" key="1">
    <source>
        <dbReference type="ARBA" id="ARBA00004651"/>
    </source>
</evidence>
<keyword evidence="2" id="KW-1003">Cell membrane</keyword>
<dbReference type="Gene3D" id="1.20.144.10">
    <property type="entry name" value="Phosphatidic acid phosphatase type 2/haloperoxidase"/>
    <property type="match status" value="1"/>
</dbReference>
<dbReference type="Proteomes" id="UP000035061">
    <property type="component" value="Chromosome"/>
</dbReference>
<sequence length="315" mass="34451">MAYGHCYRFGHISFFFLERQLRFSHRSRYFLCGYAIFALHGRLQRACQGSRGSILKDNPPIFGDIPDVNTWRRHSELCLTGIMHMKNGSIARTAAVVIATAILCGIVPMIGVALRDSAIATMRETNILQALAALPEGLRDCSTILAYLFSTVGCIAIVAALAAVDLRITGSRRVVIRDVVVSAAPILYVTGVKWLVERPRPITSVGNGLLPGDPSFPSGHTAAAVIVSVMMILTVRNFARKCFPDGEDDGRANRRRVFLRRTIIGAVALVVAVACSRLLLGLHYPTDVIISATICPFISYAVWCVWNAYESAGER</sequence>
<keyword evidence="5 7" id="KW-1133">Transmembrane helix</keyword>
<feature type="transmembrane region" description="Helical" evidence="7">
    <location>
        <begin position="175"/>
        <end position="196"/>
    </location>
</feature>
<comment type="subcellular location">
    <subcellularLocation>
        <location evidence="1">Cell membrane</location>
        <topology evidence="1">Multi-pass membrane protein</topology>
    </subcellularLocation>
</comment>
<evidence type="ECO:0000256" key="2">
    <source>
        <dbReference type="ARBA" id="ARBA00022475"/>
    </source>
</evidence>
<keyword evidence="10" id="KW-1185">Reference proteome</keyword>
<reference evidence="9 10" key="1">
    <citation type="submission" date="2012-02" db="EMBL/GenBank/DDBJ databases">
        <title>Complete genome sequence of Bifidobacterium catenulatum JCM 1194.</title>
        <authorList>
            <person name="Toh H."/>
            <person name="Oshima K."/>
            <person name="Morita H."/>
            <person name="Hattori M."/>
        </authorList>
    </citation>
    <scope>NUCLEOTIDE SEQUENCE [LARGE SCALE GENOMIC DNA]</scope>
    <source>
        <strain evidence="9 10">JCM 1194</strain>
    </source>
</reference>
<evidence type="ECO:0000313" key="9">
    <source>
        <dbReference type="EMBL" id="BAR02641.1"/>
    </source>
</evidence>
<feature type="transmembrane region" description="Helical" evidence="7">
    <location>
        <begin position="263"/>
        <end position="282"/>
    </location>
</feature>
<dbReference type="CDD" id="cd01610">
    <property type="entry name" value="PAP2_like"/>
    <property type="match status" value="1"/>
</dbReference>
<keyword evidence="4" id="KW-0378">Hydrolase</keyword>
<evidence type="ECO:0000256" key="7">
    <source>
        <dbReference type="SAM" id="Phobius"/>
    </source>
</evidence>